<dbReference type="AlphaFoldDB" id="A0AAW8HFF7"/>
<protein>
    <submittedName>
        <fullName evidence="1">Uncharacterized protein</fullName>
    </submittedName>
</protein>
<name>A0AAW8HFF7_9ENTR</name>
<reference evidence="1 2" key="1">
    <citation type="submission" date="2023-08" db="EMBL/GenBank/DDBJ databases">
        <authorList>
            <person name="Dale J."/>
        </authorList>
    </citation>
    <scope>NUCLEOTIDE SEQUENCE [LARGE SCALE GENOMIC DNA]</scope>
    <source>
        <strain evidence="1 2">2023EL-00788</strain>
    </source>
</reference>
<dbReference type="EMBL" id="JAVDKS010000022">
    <property type="protein sequence ID" value="MDQ2259558.1"/>
    <property type="molecule type" value="Genomic_DNA"/>
</dbReference>
<proteinExistence type="predicted"/>
<accession>A0AAW8HFF7</accession>
<organism evidence="1 2">
    <name type="scientific">Enterobacter soli</name>
    <dbReference type="NCBI Taxonomy" id="885040"/>
    <lineage>
        <taxon>Bacteria</taxon>
        <taxon>Pseudomonadati</taxon>
        <taxon>Pseudomonadota</taxon>
        <taxon>Gammaproteobacteria</taxon>
        <taxon>Enterobacterales</taxon>
        <taxon>Enterobacteriaceae</taxon>
        <taxon>Enterobacter</taxon>
    </lineage>
</organism>
<dbReference type="RefSeq" id="WP_045409094.1">
    <property type="nucleotide sequence ID" value="NZ_JAVDKS010000022.1"/>
</dbReference>
<evidence type="ECO:0000313" key="1">
    <source>
        <dbReference type="EMBL" id="MDQ2259558.1"/>
    </source>
</evidence>
<sequence>MAKRLTADELFREFATTDSPFEKWRLFSHITNEATFIFLPNHLQKNLCNLQFGIFEELRSSDTEKVKAAQALMKWLLSHQAIVREHYESASPAAVYRALKSMTPDQIEQVTEVNRNLFLVFNPSLLTFKKQNFINKFLFWRK</sequence>
<comment type="caution">
    <text evidence="1">The sequence shown here is derived from an EMBL/GenBank/DDBJ whole genome shotgun (WGS) entry which is preliminary data.</text>
</comment>
<dbReference type="Proteomes" id="UP001225042">
    <property type="component" value="Unassembled WGS sequence"/>
</dbReference>
<keyword evidence="2" id="KW-1185">Reference proteome</keyword>
<gene>
    <name evidence="1" type="ORF">RBJ67_25855</name>
</gene>
<evidence type="ECO:0000313" key="2">
    <source>
        <dbReference type="Proteomes" id="UP001225042"/>
    </source>
</evidence>